<proteinExistence type="predicted"/>
<dbReference type="PANTHER" id="PTHR40254:SF1">
    <property type="entry name" value="BLR0577 PROTEIN"/>
    <property type="match status" value="1"/>
</dbReference>
<sequence length="472" mass="50624">MIPQLARLLAPAAPPVRIGIVGCGISGAAAAIAIARRMSGPTELVIADASGHFGPGFAHGPAAGRGELLNVRARDLSMVPDAPGDFTNWLAGQAAGRDDAAPESFQPRATFGRYAGERLREALSGSRNVATTLLTDEAVAAEPAGDRLRVRFRHHGCQEFDALFVATGYGTREPSLRRLGQDPYRPLDAEMAKAARNALFVGGGLTMVDSLVNLRRAGFAGAATVVSRHGLLPRPHTPRHADVKMVDLRELKSLSAILRHVRRTEREIATAGGDWQGVANAVRCQVQDVWTSFTLADRQRFLDHLAPYWENIRHRLPPELHAELDALPPEVLEGRVLEVRRRGTCQEAIVEDVRGRLAARRFDLVFDCTGYRPAVDTPFVQSLVAQGLVMPDPLRMGLAVARSGRVRSAGGRSGPPVFALGPLGRGSLYEITAVPQIVAQAAAAAEALSRLSARGRARHAASAAPWGLRSFA</sequence>
<gene>
    <name evidence="2" type="ORF">N177_1880</name>
</gene>
<feature type="domain" description="FAD-dependent urate hydroxylase HpyO/Asp monooxygenase CreE-like FAD/NAD(P)-binding" evidence="1">
    <location>
        <begin position="20"/>
        <end position="169"/>
    </location>
</feature>
<dbReference type="Proteomes" id="UP000017819">
    <property type="component" value="Unassembled WGS sequence"/>
</dbReference>
<dbReference type="InterPro" id="IPR036188">
    <property type="entry name" value="FAD/NAD-bd_sf"/>
</dbReference>
<reference evidence="2 3" key="1">
    <citation type="journal article" date="2014" name="Genome Announc.">
        <title>Draft Genome Sequence of Lutibaculum baratangense Strain AMV1T, Isolated from a Mud Volcano in Andamans, India.</title>
        <authorList>
            <person name="Singh A."/>
            <person name="Sreenivas A."/>
            <person name="Sathyanarayana Reddy G."/>
            <person name="Pinnaka A.K."/>
            <person name="Shivaji S."/>
        </authorList>
    </citation>
    <scope>NUCLEOTIDE SEQUENCE [LARGE SCALE GENOMIC DNA]</scope>
    <source>
        <strain evidence="2 3">AMV1</strain>
    </source>
</reference>
<dbReference type="SUPFAM" id="SSF51905">
    <property type="entry name" value="FAD/NAD(P)-binding domain"/>
    <property type="match status" value="1"/>
</dbReference>
<dbReference type="InterPro" id="IPR038732">
    <property type="entry name" value="HpyO/CreE_NAD-binding"/>
</dbReference>
<dbReference type="RefSeq" id="WP_023432021.1">
    <property type="nucleotide sequence ID" value="NZ_AWXZ01000023.1"/>
</dbReference>
<evidence type="ECO:0000313" key="3">
    <source>
        <dbReference type="Proteomes" id="UP000017819"/>
    </source>
</evidence>
<evidence type="ECO:0000313" key="2">
    <source>
        <dbReference type="EMBL" id="ESR25363.1"/>
    </source>
</evidence>
<dbReference type="Pfam" id="PF13454">
    <property type="entry name" value="NAD_binding_9"/>
    <property type="match status" value="1"/>
</dbReference>
<dbReference type="AlphaFoldDB" id="V4TH00"/>
<dbReference type="eggNOG" id="COG4529">
    <property type="taxonomic scope" value="Bacteria"/>
</dbReference>
<dbReference type="EMBL" id="AWXZ01000023">
    <property type="protein sequence ID" value="ESR25363.1"/>
    <property type="molecule type" value="Genomic_DNA"/>
</dbReference>
<dbReference type="Gene3D" id="3.50.50.60">
    <property type="entry name" value="FAD/NAD(P)-binding domain"/>
    <property type="match status" value="1"/>
</dbReference>
<accession>V4TH00</accession>
<dbReference type="STRING" id="631454.N177_1880"/>
<comment type="caution">
    <text evidence="2">The sequence shown here is derived from an EMBL/GenBank/DDBJ whole genome shotgun (WGS) entry which is preliminary data.</text>
</comment>
<dbReference type="OrthoDB" id="101972at2"/>
<dbReference type="InterPro" id="IPR052189">
    <property type="entry name" value="L-asp_N-monooxygenase_NS-form"/>
</dbReference>
<organism evidence="2 3">
    <name type="scientific">Lutibaculum baratangense AMV1</name>
    <dbReference type="NCBI Taxonomy" id="631454"/>
    <lineage>
        <taxon>Bacteria</taxon>
        <taxon>Pseudomonadati</taxon>
        <taxon>Pseudomonadota</taxon>
        <taxon>Alphaproteobacteria</taxon>
        <taxon>Hyphomicrobiales</taxon>
        <taxon>Tepidamorphaceae</taxon>
        <taxon>Lutibaculum</taxon>
    </lineage>
</organism>
<keyword evidence="3" id="KW-1185">Reference proteome</keyword>
<evidence type="ECO:0000259" key="1">
    <source>
        <dbReference type="Pfam" id="PF13454"/>
    </source>
</evidence>
<protein>
    <recommendedName>
        <fullName evidence="1">FAD-dependent urate hydroxylase HpyO/Asp monooxygenase CreE-like FAD/NAD(P)-binding domain-containing protein</fullName>
    </recommendedName>
</protein>
<name>V4TH00_9HYPH</name>
<dbReference type="PANTHER" id="PTHR40254">
    <property type="entry name" value="BLR0577 PROTEIN"/>
    <property type="match status" value="1"/>
</dbReference>